<gene>
    <name evidence="6" type="ORF">DEACI_0106</name>
    <name evidence="7" type="ORF">DEACI_3772</name>
</gene>
<dbReference type="RefSeq" id="WP_240983287.1">
    <property type="nucleotide sequence ID" value="NZ_CDGJ01000122.1"/>
</dbReference>
<evidence type="ECO:0000256" key="2">
    <source>
        <dbReference type="ARBA" id="ARBA00022630"/>
    </source>
</evidence>
<sequence length="433" mass="46104">MSNETVNRIKGLVGEGNVVDSPSAMARYLKGQGRPLAVAMPGNTAEVAEIVKLANEEGLKIAVGGRVVESRGLDGGLALVMSRMNQVLEIDHANLTATVQPGLAHTEFSRILAEQNLVFPPEPNVPKTGSVGGCFALGEADSQAFQYMPVRTYLLGYEMVLPNGDILEVGNKCIKNVSGYDLIHFAVGSRGTLGIFTRLLVKLLPPPAVKMALVADFASLPKACQAMATLIRRRIFPTRLNLLNPALAAGIDPGSKGNLVMVDLTGFKNSTELLAEEIAGIFHLAGSSEVQAVKEAEGYAKLWQGWLDLRGELNTTWAERVIDFNVGPMKLAAALQALTEITGDLGAYPGLVAEGLLGRVRLLLPAAGEREEMAVKVNALAMSFGGNVSGNFGSKLVCRAYNDAEMWEGIESLLGQIRRQFDPKGILAPGVSL</sequence>
<feature type="domain" description="FAD-binding PCMH-type" evidence="5">
    <location>
        <begin position="31"/>
        <end position="206"/>
    </location>
</feature>
<dbReference type="AlphaFoldDB" id="A0A8S0VVH4"/>
<dbReference type="EC" id="1.1.-.-" evidence="6"/>
<dbReference type="PANTHER" id="PTHR11748">
    <property type="entry name" value="D-LACTATE DEHYDROGENASE"/>
    <property type="match status" value="1"/>
</dbReference>
<dbReference type="EMBL" id="CDGJ01000122">
    <property type="protein sequence ID" value="CEJ09288.1"/>
    <property type="molecule type" value="Genomic_DNA"/>
</dbReference>
<dbReference type="PROSITE" id="PS51387">
    <property type="entry name" value="FAD_PCMH"/>
    <property type="match status" value="1"/>
</dbReference>
<comment type="cofactor">
    <cofactor evidence="1">
        <name>FAD</name>
        <dbReference type="ChEBI" id="CHEBI:57692"/>
    </cofactor>
</comment>
<keyword evidence="4 6" id="KW-0560">Oxidoreductase</keyword>
<dbReference type="InterPro" id="IPR016164">
    <property type="entry name" value="FAD-linked_Oxase-like_C"/>
</dbReference>
<evidence type="ECO:0000259" key="5">
    <source>
        <dbReference type="PROSITE" id="PS51387"/>
    </source>
</evidence>
<keyword evidence="8" id="KW-1185">Reference proteome</keyword>
<evidence type="ECO:0000313" key="7">
    <source>
        <dbReference type="EMBL" id="CEJ09288.1"/>
    </source>
</evidence>
<dbReference type="EC" id="1.-.-.-" evidence="6"/>
<evidence type="ECO:0000256" key="1">
    <source>
        <dbReference type="ARBA" id="ARBA00001974"/>
    </source>
</evidence>
<dbReference type="PANTHER" id="PTHR11748:SF103">
    <property type="entry name" value="GLYCOLATE OXIDASE SUBUNIT GLCE"/>
    <property type="match status" value="1"/>
</dbReference>
<organism evidence="6">
    <name type="scientific">Acididesulfobacillus acetoxydans</name>
    <dbReference type="NCBI Taxonomy" id="1561005"/>
    <lineage>
        <taxon>Bacteria</taxon>
        <taxon>Bacillati</taxon>
        <taxon>Bacillota</taxon>
        <taxon>Clostridia</taxon>
        <taxon>Eubacteriales</taxon>
        <taxon>Peptococcaceae</taxon>
        <taxon>Acididesulfobacillus</taxon>
    </lineage>
</organism>
<dbReference type="KEGG" id="aacx:DEACI_0106"/>
<dbReference type="SUPFAM" id="SSF55103">
    <property type="entry name" value="FAD-linked oxidases, C-terminal domain"/>
    <property type="match status" value="1"/>
</dbReference>
<dbReference type="Pfam" id="PF02913">
    <property type="entry name" value="FAD-oxidase_C"/>
    <property type="match status" value="1"/>
</dbReference>
<dbReference type="Proteomes" id="UP001071230">
    <property type="component" value="Unassembled WGS sequence"/>
</dbReference>
<dbReference type="InterPro" id="IPR004113">
    <property type="entry name" value="FAD-bd_oxidored_4_C"/>
</dbReference>
<dbReference type="InterPro" id="IPR016166">
    <property type="entry name" value="FAD-bd_PCMH"/>
</dbReference>
<reference evidence="7" key="1">
    <citation type="submission" date="2014-11" db="EMBL/GenBank/DDBJ databases">
        <authorList>
            <person name="Hornung B.V."/>
        </authorList>
    </citation>
    <scope>NUCLEOTIDE SEQUENCE</scope>
    <source>
        <strain evidence="7">INE</strain>
    </source>
</reference>
<accession>A0A8S0VVH4</accession>
<dbReference type="EC" id="1.3.1.98" evidence="7"/>
<evidence type="ECO:0000313" key="6">
    <source>
        <dbReference type="EMBL" id="CAA7599483.1"/>
    </source>
</evidence>
<dbReference type="InterPro" id="IPR006094">
    <property type="entry name" value="Oxid_FAD_bind_N"/>
</dbReference>
<reference evidence="6" key="2">
    <citation type="submission" date="2020-01" db="EMBL/GenBank/DDBJ databases">
        <authorList>
            <person name="Hornung B."/>
        </authorList>
    </citation>
    <scope>NUCLEOTIDE SEQUENCE</scope>
    <source>
        <strain evidence="6">PacBioINE</strain>
    </source>
</reference>
<evidence type="ECO:0000256" key="4">
    <source>
        <dbReference type="ARBA" id="ARBA00023002"/>
    </source>
</evidence>
<dbReference type="Gene3D" id="3.30.465.10">
    <property type="match status" value="1"/>
</dbReference>
<proteinExistence type="predicted"/>
<protein>
    <submittedName>
        <fullName evidence="6">CO dehydrogenase flavoprotein-like, FAD-binding, subdomain 2</fullName>
        <ecNumber evidence="6">1.-.-.-</ecNumber>
        <ecNumber evidence="6">1.1.-.-</ecNumber>
    </submittedName>
    <submittedName>
        <fullName evidence="7">Glycolate oxidase subunit GlcD</fullName>
        <ecNumber evidence="7">1.3.1.98</ecNumber>
    </submittedName>
</protein>
<dbReference type="InterPro" id="IPR016169">
    <property type="entry name" value="FAD-bd_PCMH_sub2"/>
</dbReference>
<dbReference type="GO" id="GO:0008762">
    <property type="term" value="F:UDP-N-acetylmuramate dehydrogenase activity"/>
    <property type="evidence" value="ECO:0007669"/>
    <property type="project" value="UniProtKB-EC"/>
</dbReference>
<keyword evidence="3" id="KW-0274">FAD</keyword>
<evidence type="ECO:0000313" key="8">
    <source>
        <dbReference type="Proteomes" id="UP001071230"/>
    </source>
</evidence>
<dbReference type="SUPFAM" id="SSF56176">
    <property type="entry name" value="FAD-binding/transporter-associated domain-like"/>
    <property type="match status" value="1"/>
</dbReference>
<dbReference type="InterPro" id="IPR036318">
    <property type="entry name" value="FAD-bd_PCMH-like_sf"/>
</dbReference>
<dbReference type="Proteomes" id="UP000836597">
    <property type="component" value="Chromosome"/>
</dbReference>
<evidence type="ECO:0000256" key="3">
    <source>
        <dbReference type="ARBA" id="ARBA00022827"/>
    </source>
</evidence>
<dbReference type="Pfam" id="PF01565">
    <property type="entry name" value="FAD_binding_4"/>
    <property type="match status" value="1"/>
</dbReference>
<keyword evidence="2" id="KW-0285">Flavoprotein</keyword>
<dbReference type="EMBL" id="LR746496">
    <property type="protein sequence ID" value="CAA7599483.1"/>
    <property type="molecule type" value="Genomic_DNA"/>
</dbReference>
<name>A0A8S0VVH4_9FIRM</name>
<dbReference type="GO" id="GO:0071949">
    <property type="term" value="F:FAD binding"/>
    <property type="evidence" value="ECO:0007669"/>
    <property type="project" value="InterPro"/>
</dbReference>